<dbReference type="AlphaFoldDB" id="A0A2P2JLA3"/>
<sequence>MLGLCLLQVVRRVNYAAKLGIGQQAKNIKELVLWLKIISGLDRNLKLLLKE</sequence>
<proteinExistence type="predicted"/>
<evidence type="ECO:0000313" key="1">
    <source>
        <dbReference type="EMBL" id="MBW94241.1"/>
    </source>
</evidence>
<reference evidence="1" key="1">
    <citation type="submission" date="2018-02" db="EMBL/GenBank/DDBJ databases">
        <title>Rhizophora mucronata_Transcriptome.</title>
        <authorList>
            <person name="Meera S.P."/>
            <person name="Sreeshan A."/>
            <person name="Augustine A."/>
        </authorList>
    </citation>
    <scope>NUCLEOTIDE SEQUENCE</scope>
    <source>
        <tissue evidence="1">Leaf</tissue>
    </source>
</reference>
<accession>A0A2P2JLA3</accession>
<name>A0A2P2JLA3_RHIMU</name>
<dbReference type="EMBL" id="GGEC01013758">
    <property type="protein sequence ID" value="MBW94241.1"/>
    <property type="molecule type" value="Transcribed_RNA"/>
</dbReference>
<protein>
    <submittedName>
        <fullName evidence="1">Protein TOPLESS</fullName>
    </submittedName>
</protein>
<organism evidence="1">
    <name type="scientific">Rhizophora mucronata</name>
    <name type="common">Asiatic mangrove</name>
    <dbReference type="NCBI Taxonomy" id="61149"/>
    <lineage>
        <taxon>Eukaryota</taxon>
        <taxon>Viridiplantae</taxon>
        <taxon>Streptophyta</taxon>
        <taxon>Embryophyta</taxon>
        <taxon>Tracheophyta</taxon>
        <taxon>Spermatophyta</taxon>
        <taxon>Magnoliopsida</taxon>
        <taxon>eudicotyledons</taxon>
        <taxon>Gunneridae</taxon>
        <taxon>Pentapetalae</taxon>
        <taxon>rosids</taxon>
        <taxon>fabids</taxon>
        <taxon>Malpighiales</taxon>
        <taxon>Rhizophoraceae</taxon>
        <taxon>Rhizophora</taxon>
    </lineage>
</organism>